<dbReference type="Proteomes" id="UP000295499">
    <property type="component" value="Unassembled WGS sequence"/>
</dbReference>
<protein>
    <submittedName>
        <fullName evidence="2">Ribosomal-protein-alanine N-acetyltransferase</fullName>
    </submittedName>
</protein>
<proteinExistence type="predicted"/>
<evidence type="ECO:0000313" key="2">
    <source>
        <dbReference type="EMBL" id="TDO20676.1"/>
    </source>
</evidence>
<dbReference type="InterPro" id="IPR051531">
    <property type="entry name" value="N-acetyltransferase"/>
</dbReference>
<dbReference type="GO" id="GO:0016747">
    <property type="term" value="F:acyltransferase activity, transferring groups other than amino-acyl groups"/>
    <property type="evidence" value="ECO:0007669"/>
    <property type="project" value="InterPro"/>
</dbReference>
<dbReference type="InterPro" id="IPR000182">
    <property type="entry name" value="GNAT_dom"/>
</dbReference>
<dbReference type="Pfam" id="PF13302">
    <property type="entry name" value="Acetyltransf_3"/>
    <property type="match status" value="1"/>
</dbReference>
<keyword evidence="2" id="KW-0808">Transferase</keyword>
<evidence type="ECO:0000313" key="3">
    <source>
        <dbReference type="Proteomes" id="UP000295499"/>
    </source>
</evidence>
<organism evidence="2 3">
    <name type="scientific">Pedobacter duraquae</name>
    <dbReference type="NCBI Taxonomy" id="425511"/>
    <lineage>
        <taxon>Bacteria</taxon>
        <taxon>Pseudomonadati</taxon>
        <taxon>Bacteroidota</taxon>
        <taxon>Sphingobacteriia</taxon>
        <taxon>Sphingobacteriales</taxon>
        <taxon>Sphingobacteriaceae</taxon>
        <taxon>Pedobacter</taxon>
    </lineage>
</organism>
<dbReference type="PANTHER" id="PTHR43792:SF1">
    <property type="entry name" value="N-ACETYLTRANSFERASE DOMAIN-CONTAINING PROTEIN"/>
    <property type="match status" value="1"/>
</dbReference>
<dbReference type="EMBL" id="SNWM01000004">
    <property type="protein sequence ID" value="TDO20676.1"/>
    <property type="molecule type" value="Genomic_DNA"/>
</dbReference>
<dbReference type="SUPFAM" id="SSF55729">
    <property type="entry name" value="Acyl-CoA N-acyltransferases (Nat)"/>
    <property type="match status" value="1"/>
</dbReference>
<accession>A0A4R6IFU7</accession>
<dbReference type="RefSeq" id="WP_133557369.1">
    <property type="nucleotide sequence ID" value="NZ_SNWM01000004.1"/>
</dbReference>
<gene>
    <name evidence="2" type="ORF">CLV32_3309</name>
</gene>
<feature type="domain" description="N-acetyltransferase" evidence="1">
    <location>
        <begin position="10"/>
        <end position="167"/>
    </location>
</feature>
<keyword evidence="3" id="KW-1185">Reference proteome</keyword>
<dbReference type="Gene3D" id="3.40.630.30">
    <property type="match status" value="1"/>
</dbReference>
<comment type="caution">
    <text evidence="2">The sequence shown here is derived from an EMBL/GenBank/DDBJ whole genome shotgun (WGS) entry which is preliminary data.</text>
</comment>
<dbReference type="OrthoDB" id="9788916at2"/>
<evidence type="ECO:0000259" key="1">
    <source>
        <dbReference type="PROSITE" id="PS51186"/>
    </source>
</evidence>
<dbReference type="PANTHER" id="PTHR43792">
    <property type="entry name" value="GNAT FAMILY, PUTATIVE (AFU_ORTHOLOGUE AFUA_3G00765)-RELATED-RELATED"/>
    <property type="match status" value="1"/>
</dbReference>
<sequence>MQHLFTNDNITIRKFKPEELPLFLELFDDPEVTKYLPFRSTEQYAEMFHIALDEYKSNLLTRYGIFNAKTNTFIGMCLIRPFADIKGPLEIGYTLAKAHWGKGIATEVSRALTNYCFKNTTVDSVVAVTDLNNIGSQRVLENSGFARLDNLKRPTEELAFYAVERNDFMR</sequence>
<name>A0A4R6IFU7_9SPHI</name>
<dbReference type="AlphaFoldDB" id="A0A4R6IFU7"/>
<dbReference type="InterPro" id="IPR016181">
    <property type="entry name" value="Acyl_CoA_acyltransferase"/>
</dbReference>
<reference evidence="2 3" key="1">
    <citation type="submission" date="2019-03" db="EMBL/GenBank/DDBJ databases">
        <title>Genomic Encyclopedia of Archaeal and Bacterial Type Strains, Phase II (KMG-II): from individual species to whole genera.</title>
        <authorList>
            <person name="Goeker M."/>
        </authorList>
    </citation>
    <scope>NUCLEOTIDE SEQUENCE [LARGE SCALE GENOMIC DNA]</scope>
    <source>
        <strain evidence="2 3">DSM 19034</strain>
    </source>
</reference>
<dbReference type="PROSITE" id="PS51186">
    <property type="entry name" value="GNAT"/>
    <property type="match status" value="1"/>
</dbReference>